<keyword evidence="2 8" id="KW-0813">Transport</keyword>
<dbReference type="PANTHER" id="PTHR30069:SF28">
    <property type="entry name" value="TONB-DEPENDENT RECEPTOR YNCD-RELATED"/>
    <property type="match status" value="1"/>
</dbReference>
<keyword evidence="4 8" id="KW-0812">Transmembrane</keyword>
<dbReference type="InterPro" id="IPR012910">
    <property type="entry name" value="Plug_dom"/>
</dbReference>
<dbReference type="InterPro" id="IPR000531">
    <property type="entry name" value="Beta-barrel_TonB"/>
</dbReference>
<evidence type="ECO:0000256" key="7">
    <source>
        <dbReference type="ARBA" id="ARBA00023237"/>
    </source>
</evidence>
<dbReference type="Pfam" id="PF00593">
    <property type="entry name" value="TonB_dep_Rec_b-barrel"/>
    <property type="match status" value="1"/>
</dbReference>
<evidence type="ECO:0000256" key="3">
    <source>
        <dbReference type="ARBA" id="ARBA00022452"/>
    </source>
</evidence>
<proteinExistence type="inferred from homology"/>
<gene>
    <name evidence="13" type="ORF">FBR43_12620</name>
</gene>
<keyword evidence="14" id="KW-1185">Reference proteome</keyword>
<dbReference type="RefSeq" id="WP_136943443.1">
    <property type="nucleotide sequence ID" value="NZ_SWKR01000002.1"/>
</dbReference>
<comment type="caution">
    <text evidence="13">The sequence shown here is derived from an EMBL/GenBank/DDBJ whole genome shotgun (WGS) entry which is preliminary data.</text>
</comment>
<dbReference type="Proteomes" id="UP000309138">
    <property type="component" value="Unassembled WGS sequence"/>
</dbReference>
<dbReference type="InterPro" id="IPR036942">
    <property type="entry name" value="Beta-barrel_TonB_sf"/>
</dbReference>
<dbReference type="SUPFAM" id="SSF56935">
    <property type="entry name" value="Porins"/>
    <property type="match status" value="1"/>
</dbReference>
<keyword evidence="3 8" id="KW-1134">Transmembrane beta strand</keyword>
<dbReference type="PROSITE" id="PS52016">
    <property type="entry name" value="TONB_DEPENDENT_REC_3"/>
    <property type="match status" value="1"/>
</dbReference>
<accession>A0A4U1L434</accession>
<dbReference type="GO" id="GO:0044718">
    <property type="term" value="P:siderophore transmembrane transport"/>
    <property type="evidence" value="ECO:0007669"/>
    <property type="project" value="TreeGrafter"/>
</dbReference>
<evidence type="ECO:0000313" key="13">
    <source>
        <dbReference type="EMBL" id="TKD51502.1"/>
    </source>
</evidence>
<dbReference type="GO" id="GO:0009279">
    <property type="term" value="C:cell outer membrane"/>
    <property type="evidence" value="ECO:0007669"/>
    <property type="project" value="UniProtKB-SubCell"/>
</dbReference>
<sequence>MHFLSCAPLGASLLLLAALPAHADDRDDQNREAIVVTAERLADEAEAAIRRTPGGADVVTAEDFENTLAVSLRDALAFSPGIYAQPRYGQEIRLSIRGSGIGRGFHVRGLMLFQDGVPINLADNSGDFQELDPQVFERIDVLRGADALRLGGSTLGGAINAITPTGRTAPGIETRIDGGSFETLRGKVAAGFADARGDAYLALTHDRSNGDREHADRRSTRLNANMGIRLGDRVETRFYATISDIDQKLPGTLTRAQALDDPRQALPALILGDQARDVHSIRVQNRTTLDLGRGSVSGGVFANAKQLYHPIFQVIDQKSFDYGAFARLDLAGDVAGMPVDLALGSTARLGSVNARQFVNVAGRRGAVTARARQEAHTIDSYGEVRVQPVPALSLVAGAVHSHGRRSVDNFLNGARSGSASFDLFSPKLGLLVTTGNGIQFFANASRSVELPGFGDLNQTPFAVGGVVTPGFVDLDVQRAWTIEAGTRGTLGAVRWDITAYRADIRGELLQFNQAPDIPAATFNADRTRHQGLEAGLDIDLTEWLRLRQAYQHNDFTFRGDAQFGDNRLPVVPEHLYRAELTLGTDRASVSPVVEWVPRGAFADYTNSTRVPAYALLGLRAQAALREGLTLFLDARNLTGNKAIGDVSAVVTATPASAIYYPVERRGIYGGARVRF</sequence>
<comment type="similarity">
    <text evidence="8 9">Belongs to the TonB-dependent receptor family.</text>
</comment>
<name>A0A4U1L434_9SPHN</name>
<feature type="signal peptide" evidence="10">
    <location>
        <begin position="1"/>
        <end position="23"/>
    </location>
</feature>
<evidence type="ECO:0000259" key="12">
    <source>
        <dbReference type="Pfam" id="PF07715"/>
    </source>
</evidence>
<protein>
    <submittedName>
        <fullName evidence="13">TonB-dependent receptor</fullName>
    </submittedName>
</protein>
<keyword evidence="10" id="KW-0732">Signal</keyword>
<organism evidence="13 14">
    <name type="scientific">Sphingomonas baiyangensis</name>
    <dbReference type="NCBI Taxonomy" id="2572576"/>
    <lineage>
        <taxon>Bacteria</taxon>
        <taxon>Pseudomonadati</taxon>
        <taxon>Pseudomonadota</taxon>
        <taxon>Alphaproteobacteria</taxon>
        <taxon>Sphingomonadales</taxon>
        <taxon>Sphingomonadaceae</taxon>
        <taxon>Sphingomonas</taxon>
    </lineage>
</organism>
<evidence type="ECO:0000256" key="1">
    <source>
        <dbReference type="ARBA" id="ARBA00004571"/>
    </source>
</evidence>
<keyword evidence="6 8" id="KW-0472">Membrane</keyword>
<evidence type="ECO:0000256" key="5">
    <source>
        <dbReference type="ARBA" id="ARBA00023077"/>
    </source>
</evidence>
<evidence type="ECO:0000256" key="2">
    <source>
        <dbReference type="ARBA" id="ARBA00022448"/>
    </source>
</evidence>
<feature type="domain" description="TonB-dependent receptor-like beta-barrel" evidence="11">
    <location>
        <begin position="256"/>
        <end position="637"/>
    </location>
</feature>
<keyword evidence="13" id="KW-0675">Receptor</keyword>
<evidence type="ECO:0000256" key="9">
    <source>
        <dbReference type="RuleBase" id="RU003357"/>
    </source>
</evidence>
<dbReference type="AlphaFoldDB" id="A0A4U1L434"/>
<dbReference type="InterPro" id="IPR037066">
    <property type="entry name" value="Plug_dom_sf"/>
</dbReference>
<evidence type="ECO:0000259" key="11">
    <source>
        <dbReference type="Pfam" id="PF00593"/>
    </source>
</evidence>
<dbReference type="Pfam" id="PF07715">
    <property type="entry name" value="Plug"/>
    <property type="match status" value="1"/>
</dbReference>
<dbReference type="Gene3D" id="2.170.130.10">
    <property type="entry name" value="TonB-dependent receptor, plug domain"/>
    <property type="match status" value="1"/>
</dbReference>
<reference evidence="13 14" key="1">
    <citation type="submission" date="2019-04" db="EMBL/GenBank/DDBJ databases">
        <authorList>
            <person name="Yang Y."/>
            <person name="Wei D."/>
        </authorList>
    </citation>
    <scope>NUCLEOTIDE SEQUENCE [LARGE SCALE GENOMIC DNA]</scope>
    <source>
        <strain evidence="13 14">L-1-4w-11</strain>
    </source>
</reference>
<evidence type="ECO:0000256" key="8">
    <source>
        <dbReference type="PROSITE-ProRule" id="PRU01360"/>
    </source>
</evidence>
<evidence type="ECO:0000313" key="14">
    <source>
        <dbReference type="Proteomes" id="UP000309138"/>
    </source>
</evidence>
<dbReference type="InterPro" id="IPR039426">
    <property type="entry name" value="TonB-dep_rcpt-like"/>
</dbReference>
<keyword evidence="5 9" id="KW-0798">TonB box</keyword>
<dbReference type="PANTHER" id="PTHR30069">
    <property type="entry name" value="TONB-DEPENDENT OUTER MEMBRANE RECEPTOR"/>
    <property type="match status" value="1"/>
</dbReference>
<evidence type="ECO:0000256" key="4">
    <source>
        <dbReference type="ARBA" id="ARBA00022692"/>
    </source>
</evidence>
<evidence type="ECO:0000256" key="6">
    <source>
        <dbReference type="ARBA" id="ARBA00023136"/>
    </source>
</evidence>
<keyword evidence="7 8" id="KW-0998">Cell outer membrane</keyword>
<dbReference type="OrthoDB" id="9760620at2"/>
<feature type="domain" description="TonB-dependent receptor plug" evidence="12">
    <location>
        <begin position="49"/>
        <end position="158"/>
    </location>
</feature>
<comment type="subcellular location">
    <subcellularLocation>
        <location evidence="1 8">Cell outer membrane</location>
        <topology evidence="1 8">Multi-pass membrane protein</topology>
    </subcellularLocation>
</comment>
<evidence type="ECO:0000256" key="10">
    <source>
        <dbReference type="SAM" id="SignalP"/>
    </source>
</evidence>
<dbReference type="EMBL" id="SWKR01000002">
    <property type="protein sequence ID" value="TKD51502.1"/>
    <property type="molecule type" value="Genomic_DNA"/>
</dbReference>
<dbReference type="Gene3D" id="2.40.170.20">
    <property type="entry name" value="TonB-dependent receptor, beta-barrel domain"/>
    <property type="match status" value="1"/>
</dbReference>
<dbReference type="GO" id="GO:0015344">
    <property type="term" value="F:siderophore uptake transmembrane transporter activity"/>
    <property type="evidence" value="ECO:0007669"/>
    <property type="project" value="TreeGrafter"/>
</dbReference>
<feature type="chain" id="PRO_5020717262" evidence="10">
    <location>
        <begin position="24"/>
        <end position="675"/>
    </location>
</feature>